<accession>A0A3B0U8M2</accession>
<evidence type="ECO:0000256" key="1">
    <source>
        <dbReference type="SAM" id="Phobius"/>
    </source>
</evidence>
<feature type="transmembrane region" description="Helical" evidence="1">
    <location>
        <begin position="12"/>
        <end position="31"/>
    </location>
</feature>
<dbReference type="EMBL" id="UOEP01000179">
    <property type="protein sequence ID" value="VAW22792.1"/>
    <property type="molecule type" value="Genomic_DNA"/>
</dbReference>
<dbReference type="Pfam" id="PF18926">
    <property type="entry name" value="DUF5676"/>
    <property type="match status" value="1"/>
</dbReference>
<protein>
    <submittedName>
        <fullName evidence="2">Uncharacterized protein</fullName>
    </submittedName>
</protein>
<proteinExistence type="predicted"/>
<evidence type="ECO:0000313" key="2">
    <source>
        <dbReference type="EMBL" id="VAW22792.1"/>
    </source>
</evidence>
<gene>
    <name evidence="2" type="ORF">MNBD_BACTEROID01-1926</name>
</gene>
<sequence length="93" mass="10304">MNTINIKRFGLAFGLTGIILYAGCIFVMLTVGRNGTILFFNSLLHGLDTSSIIRMDIQVSEVIIGIIETFIISWLIGACIAMFYNISLKKKSK</sequence>
<dbReference type="AlphaFoldDB" id="A0A3B0U8M2"/>
<keyword evidence="1" id="KW-0472">Membrane</keyword>
<keyword evidence="1" id="KW-1133">Transmembrane helix</keyword>
<feature type="transmembrane region" description="Helical" evidence="1">
    <location>
        <begin position="62"/>
        <end position="84"/>
    </location>
</feature>
<dbReference type="InterPro" id="IPR044020">
    <property type="entry name" value="DUF5676"/>
</dbReference>
<name>A0A3B0U8M2_9ZZZZ</name>
<organism evidence="2">
    <name type="scientific">hydrothermal vent metagenome</name>
    <dbReference type="NCBI Taxonomy" id="652676"/>
    <lineage>
        <taxon>unclassified sequences</taxon>
        <taxon>metagenomes</taxon>
        <taxon>ecological metagenomes</taxon>
    </lineage>
</organism>
<reference evidence="2" key="1">
    <citation type="submission" date="2018-06" db="EMBL/GenBank/DDBJ databases">
        <authorList>
            <person name="Zhirakovskaya E."/>
        </authorList>
    </citation>
    <scope>NUCLEOTIDE SEQUENCE</scope>
</reference>
<keyword evidence="1" id="KW-0812">Transmembrane</keyword>